<dbReference type="Pfam" id="PF01344">
    <property type="entry name" value="Kelch_1"/>
    <property type="match status" value="1"/>
</dbReference>
<reference evidence="1 2" key="1">
    <citation type="journal article" date="2017" name="Nature">
        <title>The Apostasia genome and the evolution of orchids.</title>
        <authorList>
            <person name="Zhang G.Q."/>
            <person name="Liu K.W."/>
            <person name="Li Z."/>
            <person name="Lohaus R."/>
            <person name="Hsiao Y.Y."/>
            <person name="Niu S.C."/>
            <person name="Wang J.Y."/>
            <person name="Lin Y.C."/>
            <person name="Xu Q."/>
            <person name="Chen L.J."/>
            <person name="Yoshida K."/>
            <person name="Fujiwara S."/>
            <person name="Wang Z.W."/>
            <person name="Zhang Y.Q."/>
            <person name="Mitsuda N."/>
            <person name="Wang M."/>
            <person name="Liu G.H."/>
            <person name="Pecoraro L."/>
            <person name="Huang H.X."/>
            <person name="Xiao X.J."/>
            <person name="Lin M."/>
            <person name="Wu X.Y."/>
            <person name="Wu W.L."/>
            <person name="Chen Y.Y."/>
            <person name="Chang S.B."/>
            <person name="Sakamoto S."/>
            <person name="Ohme-Takagi M."/>
            <person name="Yagi M."/>
            <person name="Zeng S.J."/>
            <person name="Shen C.Y."/>
            <person name="Yeh C.M."/>
            <person name="Luo Y.B."/>
            <person name="Tsai W.C."/>
            <person name="Van de Peer Y."/>
            <person name="Liu Z.J."/>
        </authorList>
    </citation>
    <scope>NUCLEOTIDE SEQUENCE [LARGE SCALE GENOMIC DNA]</scope>
    <source>
        <strain evidence="2">cv. Shenzhen</strain>
        <tissue evidence="1">Stem</tissue>
    </source>
</reference>
<dbReference type="EMBL" id="KZ452020">
    <property type="protein sequence ID" value="PKA50683.1"/>
    <property type="molecule type" value="Genomic_DNA"/>
</dbReference>
<accession>A0A2I0A571</accession>
<dbReference type="OrthoDB" id="45365at2759"/>
<gene>
    <name evidence="1" type="ORF">AXF42_Ash021017</name>
</gene>
<dbReference type="AlphaFoldDB" id="A0A2I0A571"/>
<name>A0A2I0A571_9ASPA</name>
<dbReference type="Gene3D" id="2.130.10.80">
    <property type="entry name" value="Galactose oxidase/kelch, beta-propeller"/>
    <property type="match status" value="1"/>
</dbReference>
<proteinExistence type="predicted"/>
<dbReference type="PANTHER" id="PTHR46034">
    <property type="match status" value="1"/>
</dbReference>
<evidence type="ECO:0000313" key="1">
    <source>
        <dbReference type="EMBL" id="PKA50683.1"/>
    </source>
</evidence>
<organism evidence="1 2">
    <name type="scientific">Apostasia shenzhenica</name>
    <dbReference type="NCBI Taxonomy" id="1088818"/>
    <lineage>
        <taxon>Eukaryota</taxon>
        <taxon>Viridiplantae</taxon>
        <taxon>Streptophyta</taxon>
        <taxon>Embryophyta</taxon>
        <taxon>Tracheophyta</taxon>
        <taxon>Spermatophyta</taxon>
        <taxon>Magnoliopsida</taxon>
        <taxon>Liliopsida</taxon>
        <taxon>Asparagales</taxon>
        <taxon>Orchidaceae</taxon>
        <taxon>Apostasioideae</taxon>
        <taxon>Apostasia</taxon>
    </lineage>
</organism>
<sequence length="56" mass="6079">MVSTLEVYDPRANAWMPGEQMNNVRGYAAAVVLGNSLYAIGGIKDSENIVETVCFL</sequence>
<dbReference type="GO" id="GO:0034976">
    <property type="term" value="P:response to endoplasmic reticulum stress"/>
    <property type="evidence" value="ECO:0007669"/>
    <property type="project" value="InterPro"/>
</dbReference>
<evidence type="ECO:0000313" key="2">
    <source>
        <dbReference type="Proteomes" id="UP000236161"/>
    </source>
</evidence>
<dbReference type="InterPro" id="IPR037293">
    <property type="entry name" value="Gal_Oxidase_central_sf"/>
</dbReference>
<dbReference type="STRING" id="1088818.A0A2I0A571"/>
<dbReference type="InterPro" id="IPR044832">
    <property type="entry name" value="NRP-like"/>
</dbReference>
<protein>
    <submittedName>
        <fullName evidence="1">Uncharacterized protein</fullName>
    </submittedName>
</protein>
<dbReference type="SUPFAM" id="SSF117281">
    <property type="entry name" value="Kelch motif"/>
    <property type="match status" value="1"/>
</dbReference>
<dbReference type="InterPro" id="IPR015915">
    <property type="entry name" value="Kelch-typ_b-propeller"/>
</dbReference>
<dbReference type="InterPro" id="IPR006652">
    <property type="entry name" value="Kelch_1"/>
</dbReference>
<keyword evidence="2" id="KW-1185">Reference proteome</keyword>
<dbReference type="Proteomes" id="UP000236161">
    <property type="component" value="Unassembled WGS sequence"/>
</dbReference>
<dbReference type="PANTHER" id="PTHR46034:SF7">
    <property type="entry name" value="INFLUENZA VIRUS NS1A-BINDING PROTEIN"/>
    <property type="match status" value="1"/>
</dbReference>